<name>A0A1H5SV63_XYLRU</name>
<dbReference type="RefSeq" id="WP_103915191.1">
    <property type="nucleotide sequence ID" value="NZ_FNUV01000002.1"/>
</dbReference>
<evidence type="ECO:0000256" key="1">
    <source>
        <dbReference type="HAMAP-Rule" id="MF_00386"/>
    </source>
</evidence>
<evidence type="ECO:0000313" key="2">
    <source>
        <dbReference type="EMBL" id="SEF54400.1"/>
    </source>
</evidence>
<dbReference type="AlphaFoldDB" id="A0A1H5SV63"/>
<dbReference type="GO" id="GO:0005886">
    <property type="term" value="C:plasma membrane"/>
    <property type="evidence" value="ECO:0007669"/>
    <property type="project" value="UniProtKB-SubCell"/>
</dbReference>
<comment type="subcellular location">
    <subcellularLocation>
        <location evidence="1">Cell membrane</location>
        <topology evidence="1">Peripheral membrane protein</topology>
        <orientation evidence="1">Cytoplasmic side</orientation>
    </subcellularLocation>
</comment>
<dbReference type="PANTHER" id="PTHR33383">
    <property type="entry name" value="MEMBRANE PROTEIN INSERTION EFFICIENCY FACTOR-RELATED"/>
    <property type="match status" value="1"/>
</dbReference>
<reference evidence="2 3" key="1">
    <citation type="submission" date="2016-10" db="EMBL/GenBank/DDBJ databases">
        <authorList>
            <person name="de Groot N.N."/>
        </authorList>
    </citation>
    <scope>NUCLEOTIDE SEQUENCE [LARGE SCALE GENOMIC DNA]</scope>
    <source>
        <strain evidence="2 3">AR32</strain>
    </source>
</reference>
<dbReference type="InterPro" id="IPR002696">
    <property type="entry name" value="Membr_insert_effic_factor_YidD"/>
</dbReference>
<gene>
    <name evidence="2" type="ORF">SAMN05216354_0712</name>
</gene>
<dbReference type="HAMAP" id="MF_00386">
    <property type="entry name" value="UPF0161_YidD"/>
    <property type="match status" value="1"/>
</dbReference>
<comment type="function">
    <text evidence="1">Could be involved in insertion of integral membrane proteins into the membrane.</text>
</comment>
<keyword evidence="1" id="KW-0472">Membrane</keyword>
<organism evidence="2 3">
    <name type="scientific">Xylanibacter ruminicola</name>
    <name type="common">Prevotella ruminicola</name>
    <dbReference type="NCBI Taxonomy" id="839"/>
    <lineage>
        <taxon>Bacteria</taxon>
        <taxon>Pseudomonadati</taxon>
        <taxon>Bacteroidota</taxon>
        <taxon>Bacteroidia</taxon>
        <taxon>Bacteroidales</taxon>
        <taxon>Prevotellaceae</taxon>
        <taxon>Xylanibacter</taxon>
    </lineage>
</organism>
<dbReference type="SMART" id="SM01234">
    <property type="entry name" value="Haemolytic"/>
    <property type="match status" value="1"/>
</dbReference>
<sequence length="76" mass="8570">MKWLSHIISCLLVLPIRFYQLCISPLLGPSCRFQPTCSEYAREAIMKHGPIKGLGLAIWRILRCNPWGGSGYDPVP</sequence>
<evidence type="ECO:0000313" key="3">
    <source>
        <dbReference type="Proteomes" id="UP000236735"/>
    </source>
</evidence>
<proteinExistence type="inferred from homology"/>
<protein>
    <recommendedName>
        <fullName evidence="1">Putative membrane protein insertion efficiency factor</fullName>
    </recommendedName>
</protein>
<keyword evidence="1" id="KW-1003">Cell membrane</keyword>
<dbReference type="Pfam" id="PF01809">
    <property type="entry name" value="YidD"/>
    <property type="match status" value="1"/>
</dbReference>
<accession>A0A1H5SV63</accession>
<dbReference type="EMBL" id="FNUV01000002">
    <property type="protein sequence ID" value="SEF54400.1"/>
    <property type="molecule type" value="Genomic_DNA"/>
</dbReference>
<dbReference type="PANTHER" id="PTHR33383:SF1">
    <property type="entry name" value="MEMBRANE PROTEIN INSERTION EFFICIENCY FACTOR-RELATED"/>
    <property type="match status" value="1"/>
</dbReference>
<comment type="similarity">
    <text evidence="1">Belongs to the UPF0161 family.</text>
</comment>
<dbReference type="NCBIfam" id="TIGR00278">
    <property type="entry name" value="membrane protein insertion efficiency factor YidD"/>
    <property type="match status" value="1"/>
</dbReference>
<dbReference type="Proteomes" id="UP000236735">
    <property type="component" value="Unassembled WGS sequence"/>
</dbReference>